<dbReference type="AlphaFoldDB" id="A0A2N3PNZ4"/>
<evidence type="ECO:0000313" key="2">
    <source>
        <dbReference type="Proteomes" id="UP000233293"/>
    </source>
</evidence>
<dbReference type="RefSeq" id="WP_101253008.1">
    <property type="nucleotide sequence ID" value="NZ_PIUM01000037.1"/>
</dbReference>
<dbReference type="Proteomes" id="UP000233293">
    <property type="component" value="Unassembled WGS sequence"/>
</dbReference>
<keyword evidence="2" id="KW-1185">Reference proteome</keyword>
<reference evidence="2" key="1">
    <citation type="submission" date="2017-12" db="EMBL/GenBank/DDBJ databases">
        <title>Draft genome sequence of Telmatospirillum siberiense 26-4b1T, an acidotolerant peatland alphaproteobacterium potentially involved in sulfur cycling.</title>
        <authorList>
            <person name="Hausmann B."/>
            <person name="Pjevac P."/>
            <person name="Schreck K."/>
            <person name="Herbold C.W."/>
            <person name="Daims H."/>
            <person name="Wagner M."/>
            <person name="Pester M."/>
            <person name="Loy A."/>
        </authorList>
    </citation>
    <scope>NUCLEOTIDE SEQUENCE [LARGE SCALE GENOMIC DNA]</scope>
    <source>
        <strain evidence="2">26-4b1</strain>
    </source>
</reference>
<name>A0A2N3PNZ4_9PROT</name>
<comment type="caution">
    <text evidence="1">The sequence shown here is derived from an EMBL/GenBank/DDBJ whole genome shotgun (WGS) entry which is preliminary data.</text>
</comment>
<organism evidence="1 2">
    <name type="scientific">Telmatospirillum siberiense</name>
    <dbReference type="NCBI Taxonomy" id="382514"/>
    <lineage>
        <taxon>Bacteria</taxon>
        <taxon>Pseudomonadati</taxon>
        <taxon>Pseudomonadota</taxon>
        <taxon>Alphaproteobacteria</taxon>
        <taxon>Rhodospirillales</taxon>
        <taxon>Rhodospirillaceae</taxon>
        <taxon>Telmatospirillum</taxon>
    </lineage>
</organism>
<dbReference type="EMBL" id="PIUM01000037">
    <property type="protein sequence ID" value="PKU22122.1"/>
    <property type="molecule type" value="Genomic_DNA"/>
</dbReference>
<accession>A0A2N3PNZ4</accession>
<sequence>MIEIDVTHCWAELELGNRFRRSLRRHLREWLYAEIEERGFVGDATGFDRDPVEDQIDAMEVDVINRVKTAFRNRARMEIADYSPATLSKWLRRILKGELAMCKRTFLEDHSCGLDFLIVIASGAQGEIEMEVE</sequence>
<proteinExistence type="predicted"/>
<evidence type="ECO:0000313" key="1">
    <source>
        <dbReference type="EMBL" id="PKU22122.1"/>
    </source>
</evidence>
<gene>
    <name evidence="1" type="ORF">CWS72_23060</name>
</gene>
<protein>
    <submittedName>
        <fullName evidence="1">Uncharacterized protein</fullName>
    </submittedName>
</protein>